<accession>A0A849A6P4</accession>
<comment type="caution">
    <text evidence="2">The sequence shown here is derived from an EMBL/GenBank/DDBJ whole genome shotgun (WGS) entry which is preliminary data.</text>
</comment>
<dbReference type="Proteomes" id="UP000562984">
    <property type="component" value="Unassembled WGS sequence"/>
</dbReference>
<dbReference type="RefSeq" id="WP_171198285.1">
    <property type="nucleotide sequence ID" value="NZ_JABEND010000001.1"/>
</dbReference>
<dbReference type="EMBL" id="JABEND010000001">
    <property type="protein sequence ID" value="NNG34691.1"/>
    <property type="molecule type" value="Genomic_DNA"/>
</dbReference>
<keyword evidence="3" id="KW-1185">Reference proteome</keyword>
<reference evidence="2 3" key="1">
    <citation type="submission" date="2020-05" db="EMBL/GenBank/DDBJ databases">
        <title>Nakamurella sp. DB0629 isolated from air conditioner.</title>
        <authorList>
            <person name="Kim D.H."/>
            <person name="Kim D.-U."/>
        </authorList>
    </citation>
    <scope>NUCLEOTIDE SEQUENCE [LARGE SCALE GENOMIC DNA]</scope>
    <source>
        <strain evidence="2 3">DB0629</strain>
    </source>
</reference>
<feature type="transmembrane region" description="Helical" evidence="1">
    <location>
        <begin position="70"/>
        <end position="91"/>
    </location>
</feature>
<keyword evidence="1" id="KW-0472">Membrane</keyword>
<keyword evidence="1" id="KW-0812">Transmembrane</keyword>
<sequence length="97" mass="9794">MLIGAFLPYVTAGESRSLSVNLWDVLSSSDVAGGGLRGAVLAFHDLTRDLSLLDDSGFAGSGHWVDVAGIGSYLVALGSVLAVAGGIFAATSQPATR</sequence>
<gene>
    <name evidence="2" type="ORF">HKD39_02920</name>
</gene>
<proteinExistence type="predicted"/>
<evidence type="ECO:0000313" key="3">
    <source>
        <dbReference type="Proteomes" id="UP000562984"/>
    </source>
</evidence>
<protein>
    <submittedName>
        <fullName evidence="2">Uncharacterized protein</fullName>
    </submittedName>
</protein>
<evidence type="ECO:0000256" key="1">
    <source>
        <dbReference type="SAM" id="Phobius"/>
    </source>
</evidence>
<keyword evidence="1" id="KW-1133">Transmembrane helix</keyword>
<name>A0A849A6P4_9ACTN</name>
<evidence type="ECO:0000313" key="2">
    <source>
        <dbReference type="EMBL" id="NNG34691.1"/>
    </source>
</evidence>
<dbReference type="AlphaFoldDB" id="A0A849A6P4"/>
<organism evidence="2 3">
    <name type="scientific">Nakamurella aerolata</name>
    <dbReference type="NCBI Taxonomy" id="1656892"/>
    <lineage>
        <taxon>Bacteria</taxon>
        <taxon>Bacillati</taxon>
        <taxon>Actinomycetota</taxon>
        <taxon>Actinomycetes</taxon>
        <taxon>Nakamurellales</taxon>
        <taxon>Nakamurellaceae</taxon>
        <taxon>Nakamurella</taxon>
    </lineage>
</organism>